<evidence type="ECO:0000313" key="1">
    <source>
        <dbReference type="EMBL" id="KAA0194412.1"/>
    </source>
</evidence>
<comment type="caution">
    <text evidence="1">The sequence shown here is derived from an EMBL/GenBank/DDBJ whole genome shotgun (WGS) entry which is preliminary data.</text>
</comment>
<dbReference type="EMBL" id="JQDR03010317">
    <property type="protein sequence ID" value="KAA0194412.1"/>
    <property type="molecule type" value="Genomic_DNA"/>
</dbReference>
<name>A0A6A0GZT8_HYAAZ</name>
<accession>A0A6A0GZT8</accession>
<reference evidence="1" key="1">
    <citation type="submission" date="2014-08" db="EMBL/GenBank/DDBJ databases">
        <authorList>
            <person name="Murali S."/>
            <person name="Richards S."/>
            <person name="Bandaranaike D."/>
            <person name="Bellair M."/>
            <person name="Blankenburg K."/>
            <person name="Chao H."/>
            <person name="Dinh H."/>
            <person name="Doddapaneni H."/>
            <person name="Dugan-Rocha S."/>
            <person name="Elkadiri S."/>
            <person name="Gnanaolivu R."/>
            <person name="Hughes D."/>
            <person name="Lee S."/>
            <person name="Li M."/>
            <person name="Ming W."/>
            <person name="Munidasa M."/>
            <person name="Muniz J."/>
            <person name="Nguyen L."/>
            <person name="Osuji N."/>
            <person name="Pu L.-L."/>
            <person name="Puazo M."/>
            <person name="Skinner E."/>
            <person name="Qu C."/>
            <person name="Quiroz J."/>
            <person name="Raj R."/>
            <person name="Weissenberger G."/>
            <person name="Xin Y."/>
            <person name="Zou X."/>
            <person name="Han Y."/>
            <person name="Worley K."/>
            <person name="Muzny D."/>
            <person name="Gibbs R."/>
        </authorList>
    </citation>
    <scope>NUCLEOTIDE SEQUENCE</scope>
    <source>
        <strain evidence="1">HAZT.00-mixed</strain>
        <tissue evidence="1">Whole organism</tissue>
    </source>
</reference>
<organism evidence="1">
    <name type="scientific">Hyalella azteca</name>
    <name type="common">Amphipod</name>
    <dbReference type="NCBI Taxonomy" id="294128"/>
    <lineage>
        <taxon>Eukaryota</taxon>
        <taxon>Metazoa</taxon>
        <taxon>Ecdysozoa</taxon>
        <taxon>Arthropoda</taxon>
        <taxon>Crustacea</taxon>
        <taxon>Multicrustacea</taxon>
        <taxon>Malacostraca</taxon>
        <taxon>Eumalacostraca</taxon>
        <taxon>Peracarida</taxon>
        <taxon>Amphipoda</taxon>
        <taxon>Senticaudata</taxon>
        <taxon>Talitrida</taxon>
        <taxon>Talitroidea</taxon>
        <taxon>Hyalellidae</taxon>
        <taxon>Hyalella</taxon>
    </lineage>
</organism>
<reference evidence="1" key="2">
    <citation type="journal article" date="2018" name="Environ. Sci. Technol.">
        <title>The Toxicogenome of Hyalella azteca: A Model for Sediment Ecotoxicology and Evolutionary Toxicology.</title>
        <authorList>
            <person name="Poynton H.C."/>
            <person name="Hasenbein S."/>
            <person name="Benoit J.B."/>
            <person name="Sepulveda M.S."/>
            <person name="Poelchau M.F."/>
            <person name="Hughes D.S.T."/>
            <person name="Murali S.C."/>
            <person name="Chen S."/>
            <person name="Glastad K.M."/>
            <person name="Goodisman M.A.D."/>
            <person name="Werren J.H."/>
            <person name="Vineis J.H."/>
            <person name="Bowen J.L."/>
            <person name="Friedrich M."/>
            <person name="Jones J."/>
            <person name="Robertson H.M."/>
            <person name="Feyereisen R."/>
            <person name="Mechler-Hickson A."/>
            <person name="Mathers N."/>
            <person name="Lee C.E."/>
            <person name="Colbourne J.K."/>
            <person name="Biales A."/>
            <person name="Johnston J.S."/>
            <person name="Wellborn G.A."/>
            <person name="Rosendale A.J."/>
            <person name="Cridge A.G."/>
            <person name="Munoz-Torres M.C."/>
            <person name="Bain P.A."/>
            <person name="Manny A.R."/>
            <person name="Major K.M."/>
            <person name="Lambert F.N."/>
            <person name="Vulpe C.D."/>
            <person name="Tuck P."/>
            <person name="Blalock B.J."/>
            <person name="Lin Y.Y."/>
            <person name="Smith M.E."/>
            <person name="Ochoa-Acuna H."/>
            <person name="Chen M.M."/>
            <person name="Childers C.P."/>
            <person name="Qu J."/>
            <person name="Dugan S."/>
            <person name="Lee S.L."/>
            <person name="Chao H."/>
            <person name="Dinh H."/>
            <person name="Han Y."/>
            <person name="Doddapaneni H."/>
            <person name="Worley K.C."/>
            <person name="Muzny D.M."/>
            <person name="Gibbs R.A."/>
            <person name="Richards S."/>
        </authorList>
    </citation>
    <scope>NUCLEOTIDE SEQUENCE</scope>
    <source>
        <strain evidence="1">HAZT.00-mixed</strain>
        <tissue evidence="1">Whole organism</tissue>
    </source>
</reference>
<gene>
    <name evidence="1" type="ORF">HAZT_HAZT003375</name>
</gene>
<protein>
    <submittedName>
        <fullName evidence="1">Uncharacterized protein</fullName>
    </submittedName>
</protein>
<reference evidence="1" key="3">
    <citation type="submission" date="2019-06" db="EMBL/GenBank/DDBJ databases">
        <authorList>
            <person name="Poynton C."/>
            <person name="Hasenbein S."/>
            <person name="Benoit J.B."/>
            <person name="Sepulveda M.S."/>
            <person name="Poelchau M.F."/>
            <person name="Murali S.C."/>
            <person name="Chen S."/>
            <person name="Glastad K.M."/>
            <person name="Werren J.H."/>
            <person name="Vineis J.H."/>
            <person name="Bowen J.L."/>
            <person name="Friedrich M."/>
            <person name="Jones J."/>
            <person name="Robertson H.M."/>
            <person name="Feyereisen R."/>
            <person name="Mechler-Hickson A."/>
            <person name="Mathers N."/>
            <person name="Lee C.E."/>
            <person name="Colbourne J.K."/>
            <person name="Biales A."/>
            <person name="Johnston J.S."/>
            <person name="Wellborn G.A."/>
            <person name="Rosendale A.J."/>
            <person name="Cridge A.G."/>
            <person name="Munoz-Torres M.C."/>
            <person name="Bain P.A."/>
            <person name="Manny A.R."/>
            <person name="Major K.M."/>
            <person name="Lambert F.N."/>
            <person name="Vulpe C.D."/>
            <person name="Tuck P."/>
            <person name="Blalock B.J."/>
            <person name="Lin Y.-Y."/>
            <person name="Smith M.E."/>
            <person name="Ochoa-Acuna H."/>
            <person name="Chen M.-J.M."/>
            <person name="Childers C.P."/>
            <person name="Qu J."/>
            <person name="Dugan S."/>
            <person name="Lee S.L."/>
            <person name="Chao H."/>
            <person name="Dinh H."/>
            <person name="Han Y."/>
            <person name="Doddapaneni H."/>
            <person name="Worley K.C."/>
            <person name="Muzny D.M."/>
            <person name="Gibbs R.A."/>
            <person name="Richards S."/>
        </authorList>
    </citation>
    <scope>NUCLEOTIDE SEQUENCE</scope>
    <source>
        <strain evidence="1">HAZT.00-mixed</strain>
        <tissue evidence="1">Whole organism</tissue>
    </source>
</reference>
<dbReference type="Proteomes" id="UP000711488">
    <property type="component" value="Unassembled WGS sequence"/>
</dbReference>
<proteinExistence type="predicted"/>
<sequence>MPLFHLCLSYR</sequence>